<dbReference type="Proteomes" id="UP000448575">
    <property type="component" value="Unassembled WGS sequence"/>
</dbReference>
<evidence type="ECO:0000313" key="3">
    <source>
        <dbReference type="EMBL" id="MYN04128.1"/>
    </source>
</evidence>
<evidence type="ECO:0000313" key="4">
    <source>
        <dbReference type="Proteomes" id="UP000448575"/>
    </source>
</evidence>
<sequence length="125" mass="14699">MATGSDIDFKQLFAFPEMACELLRCALQSPRPGDMERVNARYINGERKQRHDDIVWCIHRSTRPSIYMLVEFQARPERFMALRMISYACCCRSCCIAAARRGPPRPSSRRFVRNRIPTWKRSNRN</sequence>
<dbReference type="AlphaFoldDB" id="A0A6N9HKF4"/>
<feature type="region of interest" description="Disordered" evidence="1">
    <location>
        <begin position="100"/>
        <end position="125"/>
    </location>
</feature>
<evidence type="ECO:0000256" key="1">
    <source>
        <dbReference type="SAM" id="MobiDB-lite"/>
    </source>
</evidence>
<dbReference type="InterPro" id="IPR006842">
    <property type="entry name" value="Transposase_31"/>
</dbReference>
<accession>A0A6N9HKF4</accession>
<protein>
    <recommendedName>
        <fullName evidence="2">Transposase (putative) YhgA-like domain-containing protein</fullName>
    </recommendedName>
</protein>
<evidence type="ECO:0000259" key="2">
    <source>
        <dbReference type="Pfam" id="PF04754"/>
    </source>
</evidence>
<dbReference type="EMBL" id="WWCJ01000014">
    <property type="protein sequence ID" value="MYN04128.1"/>
    <property type="molecule type" value="Genomic_DNA"/>
</dbReference>
<dbReference type="RefSeq" id="WP_161027096.1">
    <property type="nucleotide sequence ID" value="NZ_WWCJ01000014.1"/>
</dbReference>
<proteinExistence type="predicted"/>
<dbReference type="PANTHER" id="PTHR34611:SF2">
    <property type="entry name" value="INACTIVE RECOMBINATION-PROMOTING NUCLEASE-LIKE PROTEIN RPNE-RELATED"/>
    <property type="match status" value="1"/>
</dbReference>
<gene>
    <name evidence="3" type="ORF">GTP41_18715</name>
</gene>
<dbReference type="Pfam" id="PF04754">
    <property type="entry name" value="Transposase_31"/>
    <property type="match status" value="1"/>
</dbReference>
<keyword evidence="4" id="KW-1185">Reference proteome</keyword>
<organism evidence="3 4">
    <name type="scientific">Pseudoduganella guangdongensis</name>
    <dbReference type="NCBI Taxonomy" id="2692179"/>
    <lineage>
        <taxon>Bacteria</taxon>
        <taxon>Pseudomonadati</taxon>
        <taxon>Pseudomonadota</taxon>
        <taxon>Betaproteobacteria</taxon>
        <taxon>Burkholderiales</taxon>
        <taxon>Oxalobacteraceae</taxon>
        <taxon>Telluria group</taxon>
        <taxon>Pseudoduganella</taxon>
    </lineage>
</organism>
<name>A0A6N9HKF4_9BURK</name>
<reference evidence="3 4" key="1">
    <citation type="submission" date="2019-12" db="EMBL/GenBank/DDBJ databases">
        <title>Novel species isolated from a subtropical stream in China.</title>
        <authorList>
            <person name="Lu H."/>
        </authorList>
    </citation>
    <scope>NUCLEOTIDE SEQUENCE [LARGE SCALE GENOMIC DNA]</scope>
    <source>
        <strain evidence="3 4">DS3</strain>
    </source>
</reference>
<feature type="domain" description="Transposase (putative) YhgA-like" evidence="2">
    <location>
        <begin position="9"/>
        <end position="89"/>
    </location>
</feature>
<dbReference type="PANTHER" id="PTHR34611">
    <property type="match status" value="1"/>
</dbReference>
<comment type="caution">
    <text evidence="3">The sequence shown here is derived from an EMBL/GenBank/DDBJ whole genome shotgun (WGS) entry which is preliminary data.</text>
</comment>
<dbReference type="InterPro" id="IPR051699">
    <property type="entry name" value="Rpn/YhgA-like_nuclease"/>
</dbReference>